<keyword evidence="3" id="KW-1185">Reference proteome</keyword>
<proteinExistence type="predicted"/>
<dbReference type="SUPFAM" id="SSF48452">
    <property type="entry name" value="TPR-like"/>
    <property type="match status" value="1"/>
</dbReference>
<dbReference type="Proteomes" id="UP000441797">
    <property type="component" value="Unassembled WGS sequence"/>
</dbReference>
<dbReference type="EMBL" id="NAPY01000002">
    <property type="protein sequence ID" value="MUL35160.1"/>
    <property type="molecule type" value="Genomic_DNA"/>
</dbReference>
<evidence type="ECO:0000313" key="2">
    <source>
        <dbReference type="EMBL" id="MUL35160.1"/>
    </source>
</evidence>
<protein>
    <submittedName>
        <fullName evidence="2">Uncharacterized protein</fullName>
    </submittedName>
</protein>
<reference evidence="2 3" key="1">
    <citation type="journal article" date="2019" name="Front. Microbiol.">
        <title>Genomic Features for Desiccation Tolerance and Sugar Biosynthesis in the Extremophile Gloeocapsopsis sp. UTEX B3054.</title>
        <authorList>
            <person name="Urrejola C."/>
            <person name="Alcorta J."/>
            <person name="Salas L."/>
            <person name="Vasquez M."/>
            <person name="Polz M.F."/>
            <person name="Vicuna R."/>
            <person name="Diez B."/>
        </authorList>
    </citation>
    <scope>NUCLEOTIDE SEQUENCE [LARGE SCALE GENOMIC DNA]</scope>
    <source>
        <strain evidence="2 3">1H9</strain>
    </source>
</reference>
<dbReference type="Gene3D" id="1.25.40.10">
    <property type="entry name" value="Tetratricopeptide repeat domain"/>
    <property type="match status" value="1"/>
</dbReference>
<gene>
    <name evidence="2" type="ORF">BWI75_01980</name>
</gene>
<dbReference type="InterPro" id="IPR011990">
    <property type="entry name" value="TPR-like_helical_dom_sf"/>
</dbReference>
<keyword evidence="1" id="KW-0802">TPR repeat</keyword>
<dbReference type="PROSITE" id="PS50005">
    <property type="entry name" value="TPR"/>
    <property type="match status" value="1"/>
</dbReference>
<evidence type="ECO:0000256" key="1">
    <source>
        <dbReference type="PROSITE-ProRule" id="PRU00339"/>
    </source>
</evidence>
<comment type="caution">
    <text evidence="2">The sequence shown here is derived from an EMBL/GenBank/DDBJ whole genome shotgun (WGS) entry which is preliminary data.</text>
</comment>
<dbReference type="SMART" id="SM00028">
    <property type="entry name" value="TPR"/>
    <property type="match status" value="2"/>
</dbReference>
<dbReference type="OrthoDB" id="5477554at2"/>
<dbReference type="NCBIfam" id="NF047558">
    <property type="entry name" value="TPR_END_plus"/>
    <property type="match status" value="1"/>
</dbReference>
<evidence type="ECO:0000313" key="3">
    <source>
        <dbReference type="Proteomes" id="UP000441797"/>
    </source>
</evidence>
<organism evidence="2 3">
    <name type="scientific">Gloeocapsopsis dulcis AAB1 = 1H9</name>
    <dbReference type="NCBI Taxonomy" id="1433147"/>
    <lineage>
        <taxon>Bacteria</taxon>
        <taxon>Bacillati</taxon>
        <taxon>Cyanobacteriota</taxon>
        <taxon>Cyanophyceae</taxon>
        <taxon>Oscillatoriophycideae</taxon>
        <taxon>Chroococcales</taxon>
        <taxon>Chroococcaceae</taxon>
        <taxon>Gloeocapsopsis</taxon>
        <taxon>Gloeocapsopsis dulcis</taxon>
    </lineage>
</organism>
<dbReference type="InterPro" id="IPR019734">
    <property type="entry name" value="TPR_rpt"/>
</dbReference>
<accession>A0A6N8FPC5</accession>
<dbReference type="RefSeq" id="WP_105220158.1">
    <property type="nucleotide sequence ID" value="NZ_CAWNSU010000057.1"/>
</dbReference>
<sequence length="99" mass="11266">MQINSDTPEGWMLYGYVMAKLQQYEEAIASCIKATPIEPSKPITWYSMACCYGLQGNVELTVKNLQWAIDIDSSYKEQAITNSDFDNIRETAIFKQLIS</sequence>
<feature type="repeat" description="TPR" evidence="1">
    <location>
        <begin position="8"/>
        <end position="41"/>
    </location>
</feature>
<name>A0A6N8FPC5_9CHRO</name>
<dbReference type="AlphaFoldDB" id="A0A6N8FPC5"/>